<comment type="caution">
    <text evidence="4">The sequence shown here is derived from an EMBL/GenBank/DDBJ whole genome shotgun (WGS) entry which is preliminary data.</text>
</comment>
<evidence type="ECO:0000256" key="1">
    <source>
        <dbReference type="ARBA" id="ARBA00008760"/>
    </source>
</evidence>
<keyword evidence="2" id="KW-0689">Ribosomal protein</keyword>
<comment type="similarity">
    <text evidence="1">Belongs to the bacterial ribosomal protein bL28 family.</text>
</comment>
<name>A0A9P1DD61_9DINO</name>
<dbReference type="Proteomes" id="UP001152797">
    <property type="component" value="Unassembled WGS sequence"/>
</dbReference>
<gene>
    <name evidence="4" type="ORF">C1SCF055_LOCUS33276</name>
</gene>
<dbReference type="SUPFAM" id="SSF143800">
    <property type="entry name" value="L28p-like"/>
    <property type="match status" value="1"/>
</dbReference>
<dbReference type="AlphaFoldDB" id="A0A9P1DD61"/>
<evidence type="ECO:0008006" key="7">
    <source>
        <dbReference type="Google" id="ProtNLM"/>
    </source>
</evidence>
<keyword evidence="3" id="KW-0687">Ribonucleoprotein</keyword>
<dbReference type="EMBL" id="CAMXCT010004112">
    <property type="protein sequence ID" value="CAI4007748.1"/>
    <property type="molecule type" value="Genomic_DNA"/>
</dbReference>
<reference evidence="4" key="1">
    <citation type="submission" date="2022-10" db="EMBL/GenBank/DDBJ databases">
        <authorList>
            <person name="Chen Y."/>
            <person name="Dougan E. K."/>
            <person name="Chan C."/>
            <person name="Rhodes N."/>
            <person name="Thang M."/>
        </authorList>
    </citation>
    <scope>NUCLEOTIDE SEQUENCE</scope>
</reference>
<evidence type="ECO:0000256" key="3">
    <source>
        <dbReference type="ARBA" id="ARBA00023274"/>
    </source>
</evidence>
<reference evidence="5 6" key="2">
    <citation type="submission" date="2024-05" db="EMBL/GenBank/DDBJ databases">
        <authorList>
            <person name="Chen Y."/>
            <person name="Shah S."/>
            <person name="Dougan E. K."/>
            <person name="Thang M."/>
            <person name="Chan C."/>
        </authorList>
    </citation>
    <scope>NUCLEOTIDE SEQUENCE [LARGE SCALE GENOMIC DNA]</scope>
</reference>
<dbReference type="GO" id="GO:0005840">
    <property type="term" value="C:ribosome"/>
    <property type="evidence" value="ECO:0007669"/>
    <property type="project" value="UniProtKB-KW"/>
</dbReference>
<organism evidence="4">
    <name type="scientific">Cladocopium goreaui</name>
    <dbReference type="NCBI Taxonomy" id="2562237"/>
    <lineage>
        <taxon>Eukaryota</taxon>
        <taxon>Sar</taxon>
        <taxon>Alveolata</taxon>
        <taxon>Dinophyceae</taxon>
        <taxon>Suessiales</taxon>
        <taxon>Symbiodiniaceae</taxon>
        <taxon>Cladocopium</taxon>
    </lineage>
</organism>
<keyword evidence="6" id="KW-1185">Reference proteome</keyword>
<dbReference type="InterPro" id="IPR026569">
    <property type="entry name" value="Ribosomal_bL28"/>
</dbReference>
<evidence type="ECO:0000256" key="2">
    <source>
        <dbReference type="ARBA" id="ARBA00022980"/>
    </source>
</evidence>
<proteinExistence type="inferred from homology"/>
<dbReference type="OrthoDB" id="361870at2759"/>
<dbReference type="GO" id="GO:1990904">
    <property type="term" value="C:ribonucleoprotein complex"/>
    <property type="evidence" value="ECO:0007669"/>
    <property type="project" value="UniProtKB-KW"/>
</dbReference>
<protein>
    <recommendedName>
        <fullName evidence="7">50S ribosomal protein L28</fullName>
    </recommendedName>
</protein>
<dbReference type="GO" id="GO:0003735">
    <property type="term" value="F:structural constituent of ribosome"/>
    <property type="evidence" value="ECO:0007669"/>
    <property type="project" value="InterPro"/>
</dbReference>
<accession>A0A9P1DD61</accession>
<dbReference type="EMBL" id="CAMXCT030004112">
    <property type="protein sequence ID" value="CAL4795060.1"/>
    <property type="molecule type" value="Genomic_DNA"/>
</dbReference>
<evidence type="ECO:0000313" key="6">
    <source>
        <dbReference type="Proteomes" id="UP001152797"/>
    </source>
</evidence>
<dbReference type="Pfam" id="PF00830">
    <property type="entry name" value="Ribosomal_L28"/>
    <property type="match status" value="1"/>
</dbReference>
<dbReference type="InterPro" id="IPR037147">
    <property type="entry name" value="Ribosomal_bL28_sf"/>
</dbReference>
<dbReference type="EMBL" id="CAMXCT020004112">
    <property type="protein sequence ID" value="CAL1161123.1"/>
    <property type="molecule type" value="Genomic_DNA"/>
</dbReference>
<evidence type="ECO:0000313" key="4">
    <source>
        <dbReference type="EMBL" id="CAI4007748.1"/>
    </source>
</evidence>
<evidence type="ECO:0000313" key="5">
    <source>
        <dbReference type="EMBL" id="CAL4795060.1"/>
    </source>
</evidence>
<dbReference type="InterPro" id="IPR034704">
    <property type="entry name" value="Ribosomal_bL28/bL31-like_sf"/>
</dbReference>
<sequence length="224" mass="25698">MPMPLAGAALPVEADEPAVVMHTAGGRRKRLGVGGKICMLTGLKKFKGIYRSYSGKKNVRFWRPNCRWHNVWWAKEKKWVRLFISMAALRKMDERGLDYMARRAGLDLYAWTKEHWEPGSRQPLRLKVSTTGKAIKDKRLWPDYDKYLNQGKPLAEIFAGPKYSKKPLPWNQRKALKNPATPPKGLKAGIPEVNGACHRATQGRKRMETTRFGLTLHCRMNMPE</sequence>
<dbReference type="Gene3D" id="2.30.170.40">
    <property type="entry name" value="Ribosomal protein L28/L24"/>
    <property type="match status" value="1"/>
</dbReference>